<dbReference type="PANTHER" id="PTHR10509:SF85">
    <property type="entry name" value="O-METHYLTRANSFERASE RV1220C-RELATED"/>
    <property type="match status" value="1"/>
</dbReference>
<evidence type="ECO:0000313" key="4">
    <source>
        <dbReference type="EMBL" id="CAB4533793.1"/>
    </source>
</evidence>
<dbReference type="InterPro" id="IPR050362">
    <property type="entry name" value="Cation-dep_OMT"/>
</dbReference>
<accession>A0A6J6B677</accession>
<dbReference type="GO" id="GO:0032259">
    <property type="term" value="P:methylation"/>
    <property type="evidence" value="ECO:0007669"/>
    <property type="project" value="UniProtKB-KW"/>
</dbReference>
<keyword evidence="2" id="KW-0808">Transferase</keyword>
<dbReference type="InterPro" id="IPR002935">
    <property type="entry name" value="SAM_O-MeTrfase"/>
</dbReference>
<evidence type="ECO:0000256" key="1">
    <source>
        <dbReference type="ARBA" id="ARBA00022603"/>
    </source>
</evidence>
<dbReference type="InterPro" id="IPR029063">
    <property type="entry name" value="SAM-dependent_MTases_sf"/>
</dbReference>
<dbReference type="GO" id="GO:0008171">
    <property type="term" value="F:O-methyltransferase activity"/>
    <property type="evidence" value="ECO:0007669"/>
    <property type="project" value="InterPro"/>
</dbReference>
<sequence>MLDATQVTAWTENYVTEPATIRKARQASREHGVEPITPAMGSFLASLVSYSNAQSIVEIGTGLGVASQWLLLSSLETHLTTIEKDVDHQQSAKDLFASAGIAPSRVRLISGDAADILPRMNEGTYDLIVVNATGKGTLDLTRHALHLARVGGIVAVTHALGGGLVAQPTKRDGATTELRTLLGDYAVDENVRATMVPVGDGILTLIKQ</sequence>
<keyword evidence="3" id="KW-0949">S-adenosyl-L-methionine</keyword>
<organism evidence="4">
    <name type="scientific">freshwater metagenome</name>
    <dbReference type="NCBI Taxonomy" id="449393"/>
    <lineage>
        <taxon>unclassified sequences</taxon>
        <taxon>metagenomes</taxon>
        <taxon>ecological metagenomes</taxon>
    </lineage>
</organism>
<proteinExistence type="predicted"/>
<reference evidence="4" key="1">
    <citation type="submission" date="2020-05" db="EMBL/GenBank/DDBJ databases">
        <authorList>
            <person name="Chiriac C."/>
            <person name="Salcher M."/>
            <person name="Ghai R."/>
            <person name="Kavagutti S V."/>
        </authorList>
    </citation>
    <scope>NUCLEOTIDE SEQUENCE</scope>
</reference>
<dbReference type="AlphaFoldDB" id="A0A6J6B677"/>
<gene>
    <name evidence="4" type="ORF">UFOPK1413_00323</name>
</gene>
<dbReference type="CDD" id="cd02440">
    <property type="entry name" value="AdoMet_MTases"/>
    <property type="match status" value="1"/>
</dbReference>
<dbReference type="EMBL" id="CAEZSG010000032">
    <property type="protein sequence ID" value="CAB4533793.1"/>
    <property type="molecule type" value="Genomic_DNA"/>
</dbReference>
<evidence type="ECO:0000256" key="2">
    <source>
        <dbReference type="ARBA" id="ARBA00022679"/>
    </source>
</evidence>
<dbReference type="PROSITE" id="PS51682">
    <property type="entry name" value="SAM_OMT_I"/>
    <property type="match status" value="1"/>
</dbReference>
<dbReference type="SUPFAM" id="SSF53335">
    <property type="entry name" value="S-adenosyl-L-methionine-dependent methyltransferases"/>
    <property type="match status" value="1"/>
</dbReference>
<protein>
    <submittedName>
        <fullName evidence="4">Unannotated protein</fullName>
    </submittedName>
</protein>
<keyword evidence="1" id="KW-0489">Methyltransferase</keyword>
<dbReference type="Pfam" id="PF01596">
    <property type="entry name" value="Methyltransf_3"/>
    <property type="match status" value="1"/>
</dbReference>
<dbReference type="GO" id="GO:0008757">
    <property type="term" value="F:S-adenosylmethionine-dependent methyltransferase activity"/>
    <property type="evidence" value="ECO:0007669"/>
    <property type="project" value="TreeGrafter"/>
</dbReference>
<name>A0A6J6B677_9ZZZZ</name>
<evidence type="ECO:0000256" key="3">
    <source>
        <dbReference type="ARBA" id="ARBA00022691"/>
    </source>
</evidence>
<dbReference type="Gene3D" id="3.40.50.150">
    <property type="entry name" value="Vaccinia Virus protein VP39"/>
    <property type="match status" value="1"/>
</dbReference>
<dbReference type="PANTHER" id="PTHR10509">
    <property type="entry name" value="O-METHYLTRANSFERASE-RELATED"/>
    <property type="match status" value="1"/>
</dbReference>